<keyword evidence="1" id="KW-1133">Transmembrane helix</keyword>
<sequence>MDPTILIILSFWAGGGVTATFILLEVCSNLYKLTQRALASMKRRKDWGSIRETKYMKKFVKSCKPLSIGYGNTYVIRKKSVLNFFKFVARGTFRALCAKKR</sequence>
<protein>
    <submittedName>
        <fullName evidence="2">Uncharacterized protein</fullName>
    </submittedName>
</protein>
<organism evidence="2 3">
    <name type="scientific">Orchesella dallaii</name>
    <dbReference type="NCBI Taxonomy" id="48710"/>
    <lineage>
        <taxon>Eukaryota</taxon>
        <taxon>Metazoa</taxon>
        <taxon>Ecdysozoa</taxon>
        <taxon>Arthropoda</taxon>
        <taxon>Hexapoda</taxon>
        <taxon>Collembola</taxon>
        <taxon>Entomobryomorpha</taxon>
        <taxon>Entomobryoidea</taxon>
        <taxon>Orchesellidae</taxon>
        <taxon>Orchesellinae</taxon>
        <taxon>Orchesella</taxon>
    </lineage>
</organism>
<proteinExistence type="predicted"/>
<keyword evidence="1" id="KW-0812">Transmembrane</keyword>
<dbReference type="Proteomes" id="UP001642540">
    <property type="component" value="Unassembled WGS sequence"/>
</dbReference>
<feature type="transmembrane region" description="Helical" evidence="1">
    <location>
        <begin position="6"/>
        <end position="31"/>
    </location>
</feature>
<evidence type="ECO:0000313" key="2">
    <source>
        <dbReference type="EMBL" id="CAL8085587.1"/>
    </source>
</evidence>
<keyword evidence="3" id="KW-1185">Reference proteome</keyword>
<dbReference type="EMBL" id="CAXLJM020000019">
    <property type="protein sequence ID" value="CAL8085587.1"/>
    <property type="molecule type" value="Genomic_DNA"/>
</dbReference>
<keyword evidence="1" id="KW-0472">Membrane</keyword>
<name>A0ABP1Q2X1_9HEXA</name>
<comment type="caution">
    <text evidence="2">The sequence shown here is derived from an EMBL/GenBank/DDBJ whole genome shotgun (WGS) entry which is preliminary data.</text>
</comment>
<evidence type="ECO:0000256" key="1">
    <source>
        <dbReference type="SAM" id="Phobius"/>
    </source>
</evidence>
<reference evidence="2 3" key="1">
    <citation type="submission" date="2024-08" db="EMBL/GenBank/DDBJ databases">
        <authorList>
            <person name="Cucini C."/>
            <person name="Frati F."/>
        </authorList>
    </citation>
    <scope>NUCLEOTIDE SEQUENCE [LARGE SCALE GENOMIC DNA]</scope>
</reference>
<accession>A0ABP1Q2X1</accession>
<gene>
    <name evidence="2" type="ORF">ODALV1_LOCUS6161</name>
</gene>
<evidence type="ECO:0000313" key="3">
    <source>
        <dbReference type="Proteomes" id="UP001642540"/>
    </source>
</evidence>